<evidence type="ECO:0000256" key="2">
    <source>
        <dbReference type="ARBA" id="ARBA00022692"/>
    </source>
</evidence>
<evidence type="ECO:0000256" key="8">
    <source>
        <dbReference type="SAM" id="Phobius"/>
    </source>
</evidence>
<feature type="transmembrane region" description="Helical" evidence="8">
    <location>
        <begin position="159"/>
        <end position="178"/>
    </location>
</feature>
<dbReference type="RefSeq" id="WP_143133209.1">
    <property type="nucleotide sequence ID" value="NZ_FPBO01000016.1"/>
</dbReference>
<keyword evidence="3" id="KW-0547">Nucleotide-binding</keyword>
<dbReference type="OrthoDB" id="8874570at2"/>
<dbReference type="GO" id="GO:0009190">
    <property type="term" value="P:cyclic nucleotide biosynthetic process"/>
    <property type="evidence" value="ECO:0007669"/>
    <property type="project" value="InterPro"/>
</dbReference>
<dbReference type="SUPFAM" id="SSF55073">
    <property type="entry name" value="Nucleotide cyclase"/>
    <property type="match status" value="1"/>
</dbReference>
<organism evidence="10 11">
    <name type="scientific">Pseudoduganella namucuonensis</name>
    <dbReference type="NCBI Taxonomy" id="1035707"/>
    <lineage>
        <taxon>Bacteria</taxon>
        <taxon>Pseudomonadati</taxon>
        <taxon>Pseudomonadota</taxon>
        <taxon>Betaproteobacteria</taxon>
        <taxon>Burkholderiales</taxon>
        <taxon>Oxalobacteraceae</taxon>
        <taxon>Telluria group</taxon>
        <taxon>Pseudoduganella</taxon>
    </lineage>
</organism>
<proteinExistence type="inferred from homology"/>
<dbReference type="EMBL" id="FPBO01000016">
    <property type="protein sequence ID" value="SFU95115.1"/>
    <property type="molecule type" value="Genomic_DNA"/>
</dbReference>
<comment type="subcellular location">
    <subcellularLocation>
        <location evidence="1">Membrane</location>
    </subcellularLocation>
</comment>
<dbReference type="CDD" id="cd07302">
    <property type="entry name" value="CHD"/>
    <property type="match status" value="1"/>
</dbReference>
<evidence type="ECO:0000256" key="6">
    <source>
        <dbReference type="ARBA" id="ARBA00023239"/>
    </source>
</evidence>
<keyword evidence="6 7" id="KW-0456">Lyase</keyword>
<evidence type="ECO:0000313" key="11">
    <source>
        <dbReference type="Proteomes" id="UP000199391"/>
    </source>
</evidence>
<feature type="domain" description="Guanylate cyclase" evidence="9">
    <location>
        <begin position="260"/>
        <end position="387"/>
    </location>
</feature>
<feature type="transmembrane region" description="Helical" evidence="8">
    <location>
        <begin position="79"/>
        <end position="95"/>
    </location>
</feature>
<feature type="transmembrane region" description="Helical" evidence="8">
    <location>
        <begin position="190"/>
        <end position="211"/>
    </location>
</feature>
<dbReference type="SMART" id="SM00044">
    <property type="entry name" value="CYCc"/>
    <property type="match status" value="1"/>
</dbReference>
<gene>
    <name evidence="10" type="ORF">SAMN05216552_101649</name>
</gene>
<dbReference type="InterPro" id="IPR050401">
    <property type="entry name" value="Cyclic_nucleotide_synthase"/>
</dbReference>
<dbReference type="PROSITE" id="PS50125">
    <property type="entry name" value="GUANYLATE_CYCLASE_2"/>
    <property type="match status" value="1"/>
</dbReference>
<evidence type="ECO:0000256" key="5">
    <source>
        <dbReference type="ARBA" id="ARBA00023136"/>
    </source>
</evidence>
<evidence type="ECO:0000256" key="4">
    <source>
        <dbReference type="ARBA" id="ARBA00022989"/>
    </source>
</evidence>
<evidence type="ECO:0000259" key="9">
    <source>
        <dbReference type="PROSITE" id="PS50125"/>
    </source>
</evidence>
<name>A0A1I7KCI9_9BURK</name>
<dbReference type="PANTHER" id="PTHR11920">
    <property type="entry name" value="GUANYLYL CYCLASE"/>
    <property type="match status" value="1"/>
</dbReference>
<reference evidence="11" key="1">
    <citation type="submission" date="2016-10" db="EMBL/GenBank/DDBJ databases">
        <authorList>
            <person name="Varghese N."/>
            <person name="Submissions S."/>
        </authorList>
    </citation>
    <scope>NUCLEOTIDE SEQUENCE [LARGE SCALE GENOMIC DNA]</scope>
    <source>
        <strain evidence="11">CGMCC 1.11014</strain>
    </source>
</reference>
<keyword evidence="4 8" id="KW-1133">Transmembrane helix</keyword>
<dbReference type="PROSITE" id="PS00452">
    <property type="entry name" value="GUANYLATE_CYCLASE_1"/>
    <property type="match status" value="1"/>
</dbReference>
<dbReference type="InterPro" id="IPR001054">
    <property type="entry name" value="A/G_cyclase"/>
</dbReference>
<dbReference type="STRING" id="1035707.SAMN05216552_101649"/>
<dbReference type="GO" id="GO:0035556">
    <property type="term" value="P:intracellular signal transduction"/>
    <property type="evidence" value="ECO:0007669"/>
    <property type="project" value="InterPro"/>
</dbReference>
<dbReference type="PANTHER" id="PTHR11920:SF335">
    <property type="entry name" value="GUANYLATE CYCLASE"/>
    <property type="match status" value="1"/>
</dbReference>
<feature type="transmembrane region" description="Helical" evidence="8">
    <location>
        <begin position="107"/>
        <end position="126"/>
    </location>
</feature>
<evidence type="ECO:0000313" key="10">
    <source>
        <dbReference type="EMBL" id="SFU95115.1"/>
    </source>
</evidence>
<dbReference type="AlphaFoldDB" id="A0A1I7KCI9"/>
<dbReference type="InterPro" id="IPR029787">
    <property type="entry name" value="Nucleotide_cyclase"/>
</dbReference>
<keyword evidence="5 8" id="KW-0472">Membrane</keyword>
<dbReference type="GO" id="GO:0000166">
    <property type="term" value="F:nucleotide binding"/>
    <property type="evidence" value="ECO:0007669"/>
    <property type="project" value="UniProtKB-KW"/>
</dbReference>
<feature type="transmembrane region" description="Helical" evidence="8">
    <location>
        <begin position="132"/>
        <end position="152"/>
    </location>
</feature>
<accession>A0A1I7KCI9</accession>
<dbReference type="Pfam" id="PF00211">
    <property type="entry name" value="Guanylate_cyc"/>
    <property type="match status" value="1"/>
</dbReference>
<evidence type="ECO:0000256" key="7">
    <source>
        <dbReference type="RuleBase" id="RU000405"/>
    </source>
</evidence>
<keyword evidence="11" id="KW-1185">Reference proteome</keyword>
<dbReference type="Gene3D" id="3.30.70.1230">
    <property type="entry name" value="Nucleotide cyclase"/>
    <property type="match status" value="1"/>
</dbReference>
<dbReference type="InterPro" id="IPR018297">
    <property type="entry name" value="A/G_cyclase_CS"/>
</dbReference>
<sequence length="453" mass="50077">MRDERPTPDEGAGPAGVPRQARRRLRFSDPAWEALYRKAQREELVAASRWGLLVALILALAFMWQDTMLSSNGHVATNIRIYLVVPLCLGTWYALRQRPLLGYAELIISSFLLLYSVLIAAIFLVFEPGFYGLSGSVGEGNFIMIILATFTLSCLRPPWALGVAAAVLAIYTAGNLLWTAVDTEQFLNGHFSNAVMTMALGAATCCLFDMLRRRQFITLRTLEMEKERYKELLYNLVPHKIATRIEGGEFPIADSHAEIAVLFSDLVGFTTLTQQIAPRTLVQLLNELFFEYDLAAERLGVEKIKTIGDGYMAACGPPVAEERRTVLIAQLALEMIEITRAVALKYKLPIGVRVGIHSGSLVAGVIGKNRYTYDMWGESVNMASRMESSGLPNRVQASESAYQRLADRFAFEARGEIEVKGIGPVQAYLLTAPLARSDATPGGHEERSLARHG</sequence>
<dbReference type="GO" id="GO:0004016">
    <property type="term" value="F:adenylate cyclase activity"/>
    <property type="evidence" value="ECO:0007669"/>
    <property type="project" value="UniProtKB-ARBA"/>
</dbReference>
<dbReference type="GO" id="GO:0016020">
    <property type="term" value="C:membrane"/>
    <property type="evidence" value="ECO:0007669"/>
    <property type="project" value="UniProtKB-SubCell"/>
</dbReference>
<feature type="transmembrane region" description="Helical" evidence="8">
    <location>
        <begin position="44"/>
        <end position="64"/>
    </location>
</feature>
<protein>
    <submittedName>
        <fullName evidence="10">Adenylate cyclase, class 3</fullName>
    </submittedName>
</protein>
<evidence type="ECO:0000256" key="1">
    <source>
        <dbReference type="ARBA" id="ARBA00004370"/>
    </source>
</evidence>
<comment type="similarity">
    <text evidence="7">Belongs to the adenylyl cyclase class-4/guanylyl cyclase family.</text>
</comment>
<dbReference type="Proteomes" id="UP000199391">
    <property type="component" value="Unassembled WGS sequence"/>
</dbReference>
<evidence type="ECO:0000256" key="3">
    <source>
        <dbReference type="ARBA" id="ARBA00022741"/>
    </source>
</evidence>
<keyword evidence="2 8" id="KW-0812">Transmembrane</keyword>